<reference evidence="5 6" key="1">
    <citation type="submission" date="2019-06" db="EMBL/GenBank/DDBJ databases">
        <title>Genome sequence of Rhodobacteraceae bacterium D4M1.</title>
        <authorList>
            <person name="Cao J."/>
        </authorList>
    </citation>
    <scope>NUCLEOTIDE SEQUENCE [LARGE SCALE GENOMIC DNA]</scope>
    <source>
        <strain evidence="5 6">D4M1</strain>
    </source>
</reference>
<dbReference type="GO" id="GO:0017004">
    <property type="term" value="P:cytochrome complex assembly"/>
    <property type="evidence" value="ECO:0007669"/>
    <property type="project" value="UniProtKB-KW"/>
</dbReference>
<comment type="subcellular location">
    <subcellularLocation>
        <location evidence="1">Cell envelope</location>
    </subcellularLocation>
</comment>
<evidence type="ECO:0000313" key="6">
    <source>
        <dbReference type="Proteomes" id="UP000305888"/>
    </source>
</evidence>
<keyword evidence="3" id="KW-0676">Redox-active center</keyword>
<evidence type="ECO:0000259" key="4">
    <source>
        <dbReference type="PROSITE" id="PS51352"/>
    </source>
</evidence>
<protein>
    <submittedName>
        <fullName evidence="5">TlpA family protein disulfide reductase</fullName>
    </submittedName>
</protein>
<dbReference type="AlphaFoldDB" id="A0A5B8FH89"/>
<evidence type="ECO:0000256" key="1">
    <source>
        <dbReference type="ARBA" id="ARBA00004196"/>
    </source>
</evidence>
<keyword evidence="6" id="KW-1185">Reference proteome</keyword>
<dbReference type="GO" id="GO:0030313">
    <property type="term" value="C:cell envelope"/>
    <property type="evidence" value="ECO:0007669"/>
    <property type="project" value="UniProtKB-SubCell"/>
</dbReference>
<dbReference type="PROSITE" id="PS51352">
    <property type="entry name" value="THIOREDOXIN_2"/>
    <property type="match status" value="1"/>
</dbReference>
<dbReference type="EMBL" id="CP040818">
    <property type="protein sequence ID" value="QDL92151.1"/>
    <property type="molecule type" value="Genomic_DNA"/>
</dbReference>
<evidence type="ECO:0000256" key="2">
    <source>
        <dbReference type="ARBA" id="ARBA00022748"/>
    </source>
</evidence>
<feature type="domain" description="Thioredoxin" evidence="4">
    <location>
        <begin position="85"/>
        <end position="227"/>
    </location>
</feature>
<dbReference type="CDD" id="cd02966">
    <property type="entry name" value="TlpA_like_family"/>
    <property type="match status" value="1"/>
</dbReference>
<keyword evidence="2" id="KW-0201">Cytochrome c-type biogenesis</keyword>
<dbReference type="InterPro" id="IPR013766">
    <property type="entry name" value="Thioredoxin_domain"/>
</dbReference>
<organism evidence="5 6">
    <name type="scientific">Paroceanicella profunda</name>
    <dbReference type="NCBI Taxonomy" id="2579971"/>
    <lineage>
        <taxon>Bacteria</taxon>
        <taxon>Pseudomonadati</taxon>
        <taxon>Pseudomonadota</taxon>
        <taxon>Alphaproteobacteria</taxon>
        <taxon>Rhodobacterales</taxon>
        <taxon>Paracoccaceae</taxon>
        <taxon>Paroceanicella</taxon>
    </lineage>
</organism>
<dbReference type="Proteomes" id="UP000305888">
    <property type="component" value="Chromosome"/>
</dbReference>
<dbReference type="PROSITE" id="PS00194">
    <property type="entry name" value="THIOREDOXIN_1"/>
    <property type="match status" value="1"/>
</dbReference>
<dbReference type="InterPro" id="IPR013740">
    <property type="entry name" value="Redoxin"/>
</dbReference>
<evidence type="ECO:0000256" key="3">
    <source>
        <dbReference type="ARBA" id="ARBA00023284"/>
    </source>
</evidence>
<dbReference type="SUPFAM" id="SSF52833">
    <property type="entry name" value="Thioredoxin-like"/>
    <property type="match status" value="1"/>
</dbReference>
<dbReference type="Pfam" id="PF08534">
    <property type="entry name" value="Redoxin"/>
    <property type="match status" value="1"/>
</dbReference>
<dbReference type="PANTHER" id="PTHR42852">
    <property type="entry name" value="THIOL:DISULFIDE INTERCHANGE PROTEIN DSBE"/>
    <property type="match status" value="1"/>
</dbReference>
<dbReference type="KEGG" id="ppru:FDP22_10425"/>
<dbReference type="OrthoDB" id="9799347at2"/>
<accession>A0A5B8FH89</accession>
<dbReference type="InterPro" id="IPR036249">
    <property type="entry name" value="Thioredoxin-like_sf"/>
</dbReference>
<dbReference type="GO" id="GO:0015036">
    <property type="term" value="F:disulfide oxidoreductase activity"/>
    <property type="evidence" value="ECO:0007669"/>
    <property type="project" value="UniProtKB-ARBA"/>
</dbReference>
<dbReference type="PANTHER" id="PTHR42852:SF17">
    <property type="entry name" value="THIOREDOXIN-LIKE PROTEIN HI_1115"/>
    <property type="match status" value="1"/>
</dbReference>
<dbReference type="InterPro" id="IPR050553">
    <property type="entry name" value="Thioredoxin_ResA/DsbE_sf"/>
</dbReference>
<evidence type="ECO:0000313" key="5">
    <source>
        <dbReference type="EMBL" id="QDL92151.1"/>
    </source>
</evidence>
<dbReference type="Gene3D" id="3.40.30.10">
    <property type="entry name" value="Glutaredoxin"/>
    <property type="match status" value="1"/>
</dbReference>
<gene>
    <name evidence="5" type="ORF">FDP22_10425</name>
</gene>
<dbReference type="InterPro" id="IPR017937">
    <property type="entry name" value="Thioredoxin_CS"/>
</dbReference>
<name>A0A5B8FH89_9RHOB</name>
<sequence length="232" mass="24515">MIASGPEAKRPPHIWFEDLSFVIPHSCTREGRGAMKQLRAPLIAVMLYAAALAGANPAAAGEVTPALLASLKAGLAGDMRKLALLDAPGRSYDATFRTESGETRSLADEAGKIVLVNFWATWCAPCREEMPQLNALQKDLGGPDFTVLTIATGPNNPAKIADFMEDEGIDALPRHTDQRAALGRQAGVLGLPVTLILDREGRELGRLTGGADWAAPEARALIEALIAGEPAS</sequence>
<proteinExistence type="predicted"/>